<evidence type="ECO:0000313" key="3">
    <source>
        <dbReference type="Proteomes" id="UP000586827"/>
    </source>
</evidence>
<protein>
    <submittedName>
        <fullName evidence="2">Uncharacterized protein</fullName>
    </submittedName>
</protein>
<keyword evidence="1" id="KW-1133">Transmembrane helix</keyword>
<proteinExistence type="predicted"/>
<dbReference type="Proteomes" id="UP000586827">
    <property type="component" value="Unassembled WGS sequence"/>
</dbReference>
<feature type="transmembrane region" description="Helical" evidence="1">
    <location>
        <begin position="6"/>
        <end position="24"/>
    </location>
</feature>
<reference evidence="2 3" key="1">
    <citation type="submission" date="2020-05" db="EMBL/GenBank/DDBJ databases">
        <title>MicrobeNet Type strains.</title>
        <authorList>
            <person name="Nicholson A.C."/>
        </authorList>
    </citation>
    <scope>NUCLEOTIDE SEQUENCE [LARGE SCALE GENOMIC DNA]</scope>
    <source>
        <strain evidence="2 3">JCM 3224</strain>
    </source>
</reference>
<dbReference type="RefSeq" id="WP_157552294.1">
    <property type="nucleotide sequence ID" value="NZ_JABELX010000011.1"/>
</dbReference>
<evidence type="ECO:0000256" key="1">
    <source>
        <dbReference type="SAM" id="Phobius"/>
    </source>
</evidence>
<evidence type="ECO:0000313" key="2">
    <source>
        <dbReference type="EMBL" id="NNH73799.1"/>
    </source>
</evidence>
<keyword evidence="1" id="KW-0472">Membrane</keyword>
<sequence length="56" mass="5878">MTVPESAAALSAATVVPAVWWAVLSLSRQVRELSVARDDLLDAASIHTPCVSTRSA</sequence>
<keyword evidence="3" id="KW-1185">Reference proteome</keyword>
<organism evidence="2 3">
    <name type="scientific">Nocardia uniformis</name>
    <dbReference type="NCBI Taxonomy" id="53432"/>
    <lineage>
        <taxon>Bacteria</taxon>
        <taxon>Bacillati</taxon>
        <taxon>Actinomycetota</taxon>
        <taxon>Actinomycetes</taxon>
        <taxon>Mycobacteriales</taxon>
        <taxon>Nocardiaceae</taxon>
        <taxon>Nocardia</taxon>
    </lineage>
</organism>
<accession>A0A849CEJ9</accession>
<gene>
    <name evidence="2" type="ORF">HLB23_28765</name>
</gene>
<keyword evidence="1" id="KW-0812">Transmembrane</keyword>
<comment type="caution">
    <text evidence="2">The sequence shown here is derived from an EMBL/GenBank/DDBJ whole genome shotgun (WGS) entry which is preliminary data.</text>
</comment>
<name>A0A849CEJ9_9NOCA</name>
<dbReference type="AlphaFoldDB" id="A0A849CEJ9"/>
<dbReference type="EMBL" id="JABELX010000011">
    <property type="protein sequence ID" value="NNH73799.1"/>
    <property type="molecule type" value="Genomic_DNA"/>
</dbReference>